<gene>
    <name evidence="7" type="ORF">GOP47_0019996</name>
</gene>
<evidence type="ECO:0000313" key="8">
    <source>
        <dbReference type="Proteomes" id="UP000886520"/>
    </source>
</evidence>
<dbReference type="OrthoDB" id="27298at2759"/>
<evidence type="ECO:0000256" key="4">
    <source>
        <dbReference type="ARBA" id="ARBA00022835"/>
    </source>
</evidence>
<comment type="subcellular location">
    <subcellularLocation>
        <location evidence="1">Nucleus</location>
    </subcellularLocation>
</comment>
<dbReference type="AlphaFoldDB" id="A0A9D4UC52"/>
<dbReference type="GO" id="GO:0005730">
    <property type="term" value="C:nucleolus"/>
    <property type="evidence" value="ECO:0007669"/>
    <property type="project" value="TreeGrafter"/>
</dbReference>
<dbReference type="SUPFAM" id="SSF54211">
    <property type="entry name" value="Ribosomal protein S5 domain 2-like"/>
    <property type="match status" value="1"/>
</dbReference>
<dbReference type="Proteomes" id="UP000886520">
    <property type="component" value="Chromosome 19"/>
</dbReference>
<dbReference type="CDD" id="cd11372">
    <property type="entry name" value="RNase_PH_RRP46"/>
    <property type="match status" value="1"/>
</dbReference>
<evidence type="ECO:0000259" key="6">
    <source>
        <dbReference type="Pfam" id="PF01138"/>
    </source>
</evidence>
<dbReference type="InterPro" id="IPR050080">
    <property type="entry name" value="RNase_PH"/>
</dbReference>
<dbReference type="GO" id="GO:0006364">
    <property type="term" value="P:rRNA processing"/>
    <property type="evidence" value="ECO:0007669"/>
    <property type="project" value="UniProtKB-KW"/>
</dbReference>
<dbReference type="InterPro" id="IPR020568">
    <property type="entry name" value="Ribosomal_Su5_D2-typ_SF"/>
</dbReference>
<dbReference type="GO" id="GO:0071051">
    <property type="term" value="P:poly(A)-dependent snoRNA 3'-end processing"/>
    <property type="evidence" value="ECO:0007669"/>
    <property type="project" value="TreeGrafter"/>
</dbReference>
<dbReference type="InterPro" id="IPR027408">
    <property type="entry name" value="PNPase/RNase_PH_dom_sf"/>
</dbReference>
<dbReference type="SUPFAM" id="SSF55666">
    <property type="entry name" value="Ribonuclease PH domain 2-like"/>
    <property type="match status" value="1"/>
</dbReference>
<reference evidence="7" key="1">
    <citation type="submission" date="2021-01" db="EMBL/GenBank/DDBJ databases">
        <title>Adiantum capillus-veneris genome.</title>
        <authorList>
            <person name="Fang Y."/>
            <person name="Liao Q."/>
        </authorList>
    </citation>
    <scope>NUCLEOTIDE SEQUENCE</scope>
    <source>
        <strain evidence="7">H3</strain>
        <tissue evidence="7">Leaf</tissue>
    </source>
</reference>
<dbReference type="PANTHER" id="PTHR11953:SF1">
    <property type="entry name" value="EXOSOME COMPLEX COMPONENT RRP46"/>
    <property type="match status" value="1"/>
</dbReference>
<evidence type="ECO:0000256" key="2">
    <source>
        <dbReference type="ARBA" id="ARBA00006678"/>
    </source>
</evidence>
<keyword evidence="5" id="KW-0539">Nucleus</keyword>
<dbReference type="GO" id="GO:0000177">
    <property type="term" value="C:cytoplasmic exosome (RNase complex)"/>
    <property type="evidence" value="ECO:0007669"/>
    <property type="project" value="TreeGrafter"/>
</dbReference>
<comment type="similarity">
    <text evidence="2">Belongs to the RNase PH family.</text>
</comment>
<dbReference type="GO" id="GO:0034475">
    <property type="term" value="P:U4 snRNA 3'-end processing"/>
    <property type="evidence" value="ECO:0007669"/>
    <property type="project" value="TreeGrafter"/>
</dbReference>
<dbReference type="GO" id="GO:0000176">
    <property type="term" value="C:nuclear exosome (RNase complex)"/>
    <property type="evidence" value="ECO:0007669"/>
    <property type="project" value="TreeGrafter"/>
</dbReference>
<protein>
    <recommendedName>
        <fullName evidence="6">Exoribonuclease phosphorolytic domain-containing protein</fullName>
    </recommendedName>
</protein>
<keyword evidence="4" id="KW-0271">Exosome</keyword>
<comment type="caution">
    <text evidence="7">The sequence shown here is derived from an EMBL/GenBank/DDBJ whole genome shotgun (WGS) entry which is preliminary data.</text>
</comment>
<dbReference type="InterPro" id="IPR001247">
    <property type="entry name" value="ExoRNase_PH_dom1"/>
</dbReference>
<sequence>MKPQSSWAFNIDGAALFYAFSQQLLITFNFVENTIILAAVYGPKAISGRKENPECAIVEVIWKPKTGIAGSNEREAEFIVKRTLEHIILTAMHPNTAISVIIQVVNDDGGALACAMNAACAALVDAGVPLSGLIAAVTCAVDKEGMVFLDPMKKEEKDFRGHACLVFPGRPLAATSAASLAIDNEPIEHGIVSSVTKGALSADDYLNCLERGRAASAKIAEFARSSLERAQRGVEMVVAS</sequence>
<evidence type="ECO:0000256" key="3">
    <source>
        <dbReference type="ARBA" id="ARBA00022552"/>
    </source>
</evidence>
<evidence type="ECO:0000313" key="7">
    <source>
        <dbReference type="EMBL" id="KAI5065301.1"/>
    </source>
</evidence>
<proteinExistence type="inferred from homology"/>
<keyword evidence="8" id="KW-1185">Reference proteome</keyword>
<dbReference type="GO" id="GO:0016075">
    <property type="term" value="P:rRNA catabolic process"/>
    <property type="evidence" value="ECO:0007669"/>
    <property type="project" value="TreeGrafter"/>
</dbReference>
<evidence type="ECO:0000256" key="1">
    <source>
        <dbReference type="ARBA" id="ARBA00004123"/>
    </source>
</evidence>
<organism evidence="7 8">
    <name type="scientific">Adiantum capillus-veneris</name>
    <name type="common">Maidenhair fern</name>
    <dbReference type="NCBI Taxonomy" id="13818"/>
    <lineage>
        <taxon>Eukaryota</taxon>
        <taxon>Viridiplantae</taxon>
        <taxon>Streptophyta</taxon>
        <taxon>Embryophyta</taxon>
        <taxon>Tracheophyta</taxon>
        <taxon>Polypodiopsida</taxon>
        <taxon>Polypodiidae</taxon>
        <taxon>Polypodiales</taxon>
        <taxon>Pteridineae</taxon>
        <taxon>Pteridaceae</taxon>
        <taxon>Vittarioideae</taxon>
        <taxon>Adiantum</taxon>
    </lineage>
</organism>
<dbReference type="InterPro" id="IPR036345">
    <property type="entry name" value="ExoRNase_PH_dom2_sf"/>
</dbReference>
<dbReference type="GO" id="GO:0071028">
    <property type="term" value="P:nuclear mRNA surveillance"/>
    <property type="evidence" value="ECO:0007669"/>
    <property type="project" value="TreeGrafter"/>
</dbReference>
<keyword evidence="3" id="KW-0698">rRNA processing</keyword>
<dbReference type="EMBL" id="JABFUD020000019">
    <property type="protein sequence ID" value="KAI5065301.1"/>
    <property type="molecule type" value="Genomic_DNA"/>
</dbReference>
<evidence type="ECO:0000256" key="5">
    <source>
        <dbReference type="ARBA" id="ARBA00023242"/>
    </source>
</evidence>
<dbReference type="PANTHER" id="PTHR11953">
    <property type="entry name" value="EXOSOME COMPLEX COMPONENT"/>
    <property type="match status" value="1"/>
</dbReference>
<accession>A0A9D4UC52</accession>
<dbReference type="Gene3D" id="3.30.230.70">
    <property type="entry name" value="GHMP Kinase, N-terminal domain"/>
    <property type="match status" value="1"/>
</dbReference>
<dbReference type="Pfam" id="PF01138">
    <property type="entry name" value="RNase_PH"/>
    <property type="match status" value="1"/>
</dbReference>
<dbReference type="GO" id="GO:0003723">
    <property type="term" value="F:RNA binding"/>
    <property type="evidence" value="ECO:0007669"/>
    <property type="project" value="TreeGrafter"/>
</dbReference>
<name>A0A9D4UC52_ADICA</name>
<feature type="domain" description="Exoribonuclease phosphorolytic" evidence="6">
    <location>
        <begin position="32"/>
        <end position="129"/>
    </location>
</feature>